<comment type="catalytic activity">
    <reaction evidence="1 11">
        <text>Endonucleolytic cleavage of DNA to give random double-stranded fragments with terminal 5'-phosphates, ATP is simultaneously hydrolyzed.</text>
        <dbReference type="EC" id="3.1.21.3"/>
    </reaction>
</comment>
<dbReference type="CDD" id="cd18800">
    <property type="entry name" value="SF2_C_EcoR124I-like"/>
    <property type="match status" value="1"/>
</dbReference>
<dbReference type="PANTHER" id="PTHR30195">
    <property type="entry name" value="TYPE I SITE-SPECIFIC DEOXYRIBONUCLEASE PROTEIN SUBUNIT M AND R"/>
    <property type="match status" value="1"/>
</dbReference>
<organism evidence="14 15">
    <name type="scientific">Pseudoflavonifractor capillosus ATCC 29799</name>
    <dbReference type="NCBI Taxonomy" id="411467"/>
    <lineage>
        <taxon>Bacteria</taxon>
        <taxon>Bacillati</taxon>
        <taxon>Bacillota</taxon>
        <taxon>Clostridia</taxon>
        <taxon>Eubacteriales</taxon>
        <taxon>Oscillospiraceae</taxon>
        <taxon>Pseudoflavonifractor</taxon>
    </lineage>
</organism>
<evidence type="ECO:0000256" key="7">
    <source>
        <dbReference type="ARBA" id="ARBA00022759"/>
    </source>
</evidence>
<dbReference type="InterPro" id="IPR007409">
    <property type="entry name" value="Restrct_endonuc_type1_HsdR_N"/>
</dbReference>
<dbReference type="Pfam" id="PF18766">
    <property type="entry name" value="SWI2_SNF2"/>
    <property type="match status" value="1"/>
</dbReference>
<evidence type="ECO:0000256" key="11">
    <source>
        <dbReference type="RuleBase" id="RU364115"/>
    </source>
</evidence>
<dbReference type="Pfam" id="PF11867">
    <property type="entry name" value="T1RH-like_C"/>
    <property type="match status" value="1"/>
</dbReference>
<dbReference type="SUPFAM" id="SSF52540">
    <property type="entry name" value="P-loop containing nucleoside triphosphate hydrolases"/>
    <property type="match status" value="2"/>
</dbReference>
<evidence type="ECO:0000256" key="9">
    <source>
        <dbReference type="ARBA" id="ARBA00022840"/>
    </source>
</evidence>
<dbReference type="Gene3D" id="3.40.50.300">
    <property type="entry name" value="P-loop containing nucleotide triphosphate hydrolases"/>
    <property type="match status" value="2"/>
</dbReference>
<keyword evidence="12" id="KW-0175">Coiled coil</keyword>
<dbReference type="InterPro" id="IPR040980">
    <property type="entry name" value="SWI2_SNF2"/>
</dbReference>
<evidence type="ECO:0000256" key="3">
    <source>
        <dbReference type="ARBA" id="ARBA00011296"/>
    </source>
</evidence>
<dbReference type="PANTHER" id="PTHR30195:SF15">
    <property type="entry name" value="TYPE I RESTRICTION ENZYME HINDI ENDONUCLEASE SUBUNIT"/>
    <property type="match status" value="1"/>
</dbReference>
<comment type="caution">
    <text evidence="14">The sequence shown here is derived from an EMBL/GenBank/DDBJ whole genome shotgun (WGS) entry which is preliminary data.</text>
</comment>
<keyword evidence="15" id="KW-1185">Reference proteome</keyword>
<comment type="similarity">
    <text evidence="2 11">Belongs to the HsdR family.</text>
</comment>
<dbReference type="GO" id="GO:0009307">
    <property type="term" value="P:DNA restriction-modification system"/>
    <property type="evidence" value="ECO:0007669"/>
    <property type="project" value="UniProtKB-KW"/>
</dbReference>
<feature type="coiled-coil region" evidence="12">
    <location>
        <begin position="925"/>
        <end position="952"/>
    </location>
</feature>
<dbReference type="Pfam" id="PF22679">
    <property type="entry name" value="T1R_D3-like"/>
    <property type="match status" value="1"/>
</dbReference>
<dbReference type="NCBIfam" id="TIGR00348">
    <property type="entry name" value="hsdR"/>
    <property type="match status" value="1"/>
</dbReference>
<dbReference type="Pfam" id="PF04313">
    <property type="entry name" value="HSDR_N"/>
    <property type="match status" value="1"/>
</dbReference>
<keyword evidence="6 11" id="KW-0680">Restriction system</keyword>
<keyword evidence="9 11" id="KW-0067">ATP-binding</keyword>
<keyword evidence="4" id="KW-0540">Nuclease</keyword>
<dbReference type="InterPro" id="IPR027417">
    <property type="entry name" value="P-loop_NTPase"/>
</dbReference>
<reference evidence="14 15" key="2">
    <citation type="submission" date="2007-06" db="EMBL/GenBank/DDBJ databases">
        <title>Draft genome sequence of Pseudoflavonifractor capillosus ATCC 29799.</title>
        <authorList>
            <person name="Sudarsanam P."/>
            <person name="Ley R."/>
            <person name="Guruge J."/>
            <person name="Turnbaugh P.J."/>
            <person name="Mahowald M."/>
            <person name="Liep D."/>
            <person name="Gordon J."/>
        </authorList>
    </citation>
    <scope>NUCLEOTIDE SEQUENCE [LARGE SCALE GENOMIC DNA]</scope>
    <source>
        <strain evidence="14 15">ATCC 29799</strain>
    </source>
</reference>
<feature type="domain" description="Helicase ATP-binding" evidence="13">
    <location>
        <begin position="281"/>
        <end position="462"/>
    </location>
</feature>
<proteinExistence type="inferred from homology"/>
<name>A6NXQ5_9FIRM</name>
<evidence type="ECO:0000256" key="8">
    <source>
        <dbReference type="ARBA" id="ARBA00022801"/>
    </source>
</evidence>
<sequence>MIMANFNEHSLEMSIMDLFQDEGYIYLNGEQIHRERSEVLLIDDLRKYLLNRYASEGLTPSEVDSIILRLRSISGTIYEANKAVCKMVCDGFIFNREDHTKKDLYIELIDFDEPEKNVFKIVNQFEIEGINNQLRIPDGIVFINGIPVVVLEFKSAVKENTTIMDAYTQLTVRYRRDIPELFKYNAFVVISDGANNKYGSFFSPYDFFYAWRKIEADDKELDGINSLVTMVSGLFRKERLLAVIKDFVYFPDSSDKDLKIVCRYPQYFAAVKLFENIKAHLRPEGDGKGGTYFGATGCGKSYTMLFLTRMLMKSTFFHSPTILIITDRTDLDDQLSKQFVASKKYIGDETVVSIDSREKLRQELQGRTSGGVYMTTIQKFTEDLELLTDRANVICISDEAHRSQINLDQKVKVTAEGVERSYGFAKYLHDSLPNATYVGFTGTPVDGTIEVFGPVVDAYTMTEAVKDGITVNLVYDGRAARVTLDQAKVREIEDYYDRCAVEGANEHQIEESQKAVAHIDAIIGDPDRLHAVAEDFINHYETRVAEGATVAGKAMFVCSNRKIAYAFYQIIVGMRPEWAEKKVCPDGVQLTEKEKKELKPIEKIKLIMTRNKDDEPELYEMLGTKDDRKEFDRQFKNVKSNFKIAIVVDMWLTGFDVPALDTIYIDKPIQQHSLIQTISRVNRVYTGKDKGLIVDYIGIKKNMNLALKKYTNFESDEFEGVEQSITIVKDQLDVLAQMFHNFNSTDYFNGSPKEQLACLNRAVEYVQLTEDLETRFMAAVKRMKQAFNLCSSSEAISDKEKDYLHFYCAVRSILFKLTKGDAPDISQMNARVRELLEGAIQSDGIEELFETGKHITVDIFSDEYLDKINAIQLPNTKIKVLQRLLSQAIDEYKKVNRIMGMEFSDRLKRVVDEYNNRRRDEAFANEVLDDVAEQLAKLLEELKKEKDSFKGMGIDYEEKAFYDILKAVARKYEFEYPDDKMIELSKRIKIIVDDKAKYTDWSTRDDIKANLQVDLILLLDEFDYPPVTIDDVYKEVLEQAENFKKYAQ</sequence>
<evidence type="ECO:0000256" key="6">
    <source>
        <dbReference type="ARBA" id="ARBA00022747"/>
    </source>
</evidence>
<accession>A6NXQ5</accession>
<comment type="subunit">
    <text evidence="3 11">The type I restriction/modification system is composed of three polypeptides R, M and S.</text>
</comment>
<keyword evidence="10 11" id="KW-0238">DNA-binding</keyword>
<gene>
    <name evidence="14" type="primary">hsdR</name>
    <name evidence="14" type="ORF">BACCAP_03001</name>
</gene>
<evidence type="ECO:0000256" key="5">
    <source>
        <dbReference type="ARBA" id="ARBA00022741"/>
    </source>
</evidence>
<protein>
    <recommendedName>
        <fullName evidence="11">Type I restriction enzyme endonuclease subunit</fullName>
        <shortName evidence="11">R protein</shortName>
        <ecNumber evidence="11">3.1.21.3</ecNumber>
    </recommendedName>
    <alternativeName>
        <fullName evidence="11">Type-1 restriction enzyme R protein</fullName>
    </alternativeName>
</protein>
<dbReference type="GO" id="GO:0003677">
    <property type="term" value="F:DNA binding"/>
    <property type="evidence" value="ECO:0007669"/>
    <property type="project" value="UniProtKB-KW"/>
</dbReference>
<evidence type="ECO:0000256" key="2">
    <source>
        <dbReference type="ARBA" id="ARBA00008598"/>
    </source>
</evidence>
<dbReference type="InterPro" id="IPR004473">
    <property type="entry name" value="Restrct_endonuc_typeI_HsdR"/>
</dbReference>
<comment type="function">
    <text evidence="11">Subunit R is required for both nuclease and ATPase activities, but not for modification.</text>
</comment>
<dbReference type="PROSITE" id="PS51192">
    <property type="entry name" value="HELICASE_ATP_BIND_1"/>
    <property type="match status" value="1"/>
</dbReference>
<dbReference type="EC" id="3.1.21.3" evidence="11"/>
<evidence type="ECO:0000313" key="14">
    <source>
        <dbReference type="EMBL" id="EDM99075.1"/>
    </source>
</evidence>
<dbReference type="InterPro" id="IPR055180">
    <property type="entry name" value="HsdR_RecA-like_helicase_dom_2"/>
</dbReference>
<dbReference type="eggNOG" id="COG0610">
    <property type="taxonomic scope" value="Bacteria"/>
</dbReference>
<dbReference type="SMART" id="SM00487">
    <property type="entry name" value="DEXDc"/>
    <property type="match status" value="1"/>
</dbReference>
<keyword evidence="5 11" id="KW-0547">Nucleotide-binding</keyword>
<evidence type="ECO:0000256" key="1">
    <source>
        <dbReference type="ARBA" id="ARBA00000851"/>
    </source>
</evidence>
<evidence type="ECO:0000256" key="10">
    <source>
        <dbReference type="ARBA" id="ARBA00023125"/>
    </source>
</evidence>
<evidence type="ECO:0000313" key="15">
    <source>
        <dbReference type="Proteomes" id="UP000003639"/>
    </source>
</evidence>
<dbReference type="GO" id="GO:0009035">
    <property type="term" value="F:type I site-specific deoxyribonuclease activity"/>
    <property type="evidence" value="ECO:0007669"/>
    <property type="project" value="UniProtKB-EC"/>
</dbReference>
<dbReference type="CDD" id="cd22332">
    <property type="entry name" value="HsdR_N"/>
    <property type="match status" value="1"/>
</dbReference>
<dbReference type="Gene3D" id="3.90.1570.50">
    <property type="match status" value="1"/>
</dbReference>
<dbReference type="AlphaFoldDB" id="A6NXQ5"/>
<dbReference type="InterPro" id="IPR021810">
    <property type="entry name" value="T1RH-like_C"/>
</dbReference>
<dbReference type="GO" id="GO:0005524">
    <property type="term" value="F:ATP binding"/>
    <property type="evidence" value="ECO:0007669"/>
    <property type="project" value="UniProtKB-KW"/>
</dbReference>
<dbReference type="InterPro" id="IPR014001">
    <property type="entry name" value="Helicase_ATP-bd"/>
</dbReference>
<evidence type="ECO:0000259" key="13">
    <source>
        <dbReference type="PROSITE" id="PS51192"/>
    </source>
</evidence>
<evidence type="ECO:0000256" key="4">
    <source>
        <dbReference type="ARBA" id="ARBA00022722"/>
    </source>
</evidence>
<reference evidence="14 15" key="1">
    <citation type="submission" date="2007-04" db="EMBL/GenBank/DDBJ databases">
        <authorList>
            <person name="Fulton L."/>
            <person name="Clifton S."/>
            <person name="Fulton B."/>
            <person name="Xu J."/>
            <person name="Minx P."/>
            <person name="Pepin K.H."/>
            <person name="Johnson M."/>
            <person name="Thiruvilangam P."/>
            <person name="Bhonagiri V."/>
            <person name="Nash W.E."/>
            <person name="Mardis E.R."/>
            <person name="Wilson R.K."/>
        </authorList>
    </citation>
    <scope>NUCLEOTIDE SEQUENCE [LARGE SCALE GENOMIC DNA]</scope>
    <source>
        <strain evidence="14 15">ATCC 29799</strain>
    </source>
</reference>
<evidence type="ECO:0000256" key="12">
    <source>
        <dbReference type="SAM" id="Coils"/>
    </source>
</evidence>
<dbReference type="STRING" id="411467.BACCAP_03001"/>
<dbReference type="InterPro" id="IPR051268">
    <property type="entry name" value="Type-I_R_enzyme_R_subunit"/>
</dbReference>
<keyword evidence="8 11" id="KW-0378">Hydrolase</keyword>
<keyword evidence="7" id="KW-0255">Endonuclease</keyword>
<dbReference type="Proteomes" id="UP000003639">
    <property type="component" value="Unassembled WGS sequence"/>
</dbReference>
<dbReference type="EMBL" id="AAXG02000028">
    <property type="protein sequence ID" value="EDM99075.1"/>
    <property type="molecule type" value="Genomic_DNA"/>
</dbReference>